<organism evidence="1">
    <name type="scientific">viral metagenome</name>
    <dbReference type="NCBI Taxonomy" id="1070528"/>
    <lineage>
        <taxon>unclassified sequences</taxon>
        <taxon>metagenomes</taxon>
        <taxon>organismal metagenomes</taxon>
    </lineage>
</organism>
<dbReference type="EMBL" id="MN739993">
    <property type="protein sequence ID" value="QHT81879.1"/>
    <property type="molecule type" value="Genomic_DNA"/>
</dbReference>
<reference evidence="1" key="1">
    <citation type="journal article" date="2020" name="Nature">
        <title>Giant virus diversity and host interactions through global metagenomics.</title>
        <authorList>
            <person name="Schulz F."/>
            <person name="Roux S."/>
            <person name="Paez-Espino D."/>
            <person name="Jungbluth S."/>
            <person name="Walsh D.A."/>
            <person name="Denef V.J."/>
            <person name="McMahon K.D."/>
            <person name="Konstantinidis K.T."/>
            <person name="Eloe-Fadrosh E.A."/>
            <person name="Kyrpides N.C."/>
            <person name="Woyke T."/>
        </authorList>
    </citation>
    <scope>NUCLEOTIDE SEQUENCE</scope>
    <source>
        <strain evidence="1">GVMAG-M-3300023184-160</strain>
    </source>
</reference>
<sequence>MKILFVLLTTSFAFKQKLCIHCKHFKKDIFSSDKYGKCAVAPIVIEDDNYDVTGIVLQEKNDHQFCSIERRYGECGVEGKLFVKKT</sequence>
<proteinExistence type="predicted"/>
<evidence type="ECO:0000313" key="1">
    <source>
        <dbReference type="EMBL" id="QHT81879.1"/>
    </source>
</evidence>
<protein>
    <submittedName>
        <fullName evidence="1">Uncharacterized protein</fullName>
    </submittedName>
</protein>
<name>A0A6C0HN12_9ZZZZ</name>
<accession>A0A6C0HN12</accession>
<dbReference type="AlphaFoldDB" id="A0A6C0HN12"/>